<keyword evidence="2" id="KW-0560">Oxidoreductase</keyword>
<dbReference type="PANTHER" id="PTHR46696">
    <property type="entry name" value="P450, PUTATIVE (EUROFUNG)-RELATED"/>
    <property type="match status" value="1"/>
</dbReference>
<dbReference type="InterPro" id="IPR002397">
    <property type="entry name" value="Cyt_P450_B"/>
</dbReference>
<feature type="region of interest" description="Disordered" evidence="3">
    <location>
        <begin position="1"/>
        <end position="32"/>
    </location>
</feature>
<dbReference type="CDD" id="cd11031">
    <property type="entry name" value="Cyp158A-like"/>
    <property type="match status" value="1"/>
</dbReference>
<dbReference type="SUPFAM" id="SSF48264">
    <property type="entry name" value="Cytochrome P450"/>
    <property type="match status" value="1"/>
</dbReference>
<evidence type="ECO:0000256" key="3">
    <source>
        <dbReference type="SAM" id="MobiDB-lite"/>
    </source>
</evidence>
<keyword evidence="2" id="KW-0503">Monooxygenase</keyword>
<evidence type="ECO:0000256" key="2">
    <source>
        <dbReference type="RuleBase" id="RU000461"/>
    </source>
</evidence>
<dbReference type="Proteomes" id="UP001500503">
    <property type="component" value="Unassembled WGS sequence"/>
</dbReference>
<comment type="similarity">
    <text evidence="1 2">Belongs to the cytochrome P450 family.</text>
</comment>
<dbReference type="PRINTS" id="PR00385">
    <property type="entry name" value="P450"/>
</dbReference>
<organism evidence="4 5">
    <name type="scientific">Actinoallomurus oryzae</name>
    <dbReference type="NCBI Taxonomy" id="502180"/>
    <lineage>
        <taxon>Bacteria</taxon>
        <taxon>Bacillati</taxon>
        <taxon>Actinomycetota</taxon>
        <taxon>Actinomycetes</taxon>
        <taxon>Streptosporangiales</taxon>
        <taxon>Thermomonosporaceae</taxon>
        <taxon>Actinoallomurus</taxon>
    </lineage>
</organism>
<dbReference type="PRINTS" id="PR00359">
    <property type="entry name" value="BP450"/>
</dbReference>
<dbReference type="InterPro" id="IPR036396">
    <property type="entry name" value="Cyt_P450_sf"/>
</dbReference>
<gene>
    <name evidence="4" type="ORF">GCM10023191_002160</name>
</gene>
<evidence type="ECO:0000313" key="4">
    <source>
        <dbReference type="EMBL" id="GAA4482232.1"/>
    </source>
</evidence>
<reference evidence="5" key="1">
    <citation type="journal article" date="2019" name="Int. J. Syst. Evol. Microbiol.">
        <title>The Global Catalogue of Microorganisms (GCM) 10K type strain sequencing project: providing services to taxonomists for standard genome sequencing and annotation.</title>
        <authorList>
            <consortium name="The Broad Institute Genomics Platform"/>
            <consortium name="The Broad Institute Genome Sequencing Center for Infectious Disease"/>
            <person name="Wu L."/>
            <person name="Ma J."/>
        </authorList>
    </citation>
    <scope>NUCLEOTIDE SEQUENCE [LARGE SCALE GENOMIC DNA]</scope>
    <source>
        <strain evidence="5">JCM 17933</strain>
    </source>
</reference>
<keyword evidence="2" id="KW-0408">Iron</keyword>
<keyword evidence="2" id="KW-0479">Metal-binding</keyword>
<dbReference type="PROSITE" id="PS00086">
    <property type="entry name" value="CYTOCHROME_P450"/>
    <property type="match status" value="1"/>
</dbReference>
<evidence type="ECO:0000256" key="1">
    <source>
        <dbReference type="ARBA" id="ARBA00010617"/>
    </source>
</evidence>
<comment type="caution">
    <text evidence="4">The sequence shown here is derived from an EMBL/GenBank/DDBJ whole genome shotgun (WGS) entry which is preliminary data.</text>
</comment>
<keyword evidence="2" id="KW-0349">Heme</keyword>
<sequence>MTQQDEGVFSARPDGSPPPEFARRRADAPLAPVTLPSGDEVTMAVRYADVHEVLTNPAFSREATLAPDAPRILPGEEFGEDPNALTNMDPPRHTRVRRIVTGIFSPRNVKAWHPKVLAITEHLTDGLVAQGTSADLISAFTVPLPIQIMCELLGVPPADREKFQTWTDMIISSTAFTVEERIAAAGEFSGYVRELIAARRGSEGDALIDALISAHDEGERLSEAELVHLTVMLIMAGYETTATVLARGVLSLLTTDQYRVLCAEPEIIPGAVEELLRYGMPSDGGLLRMATSDVRLPSGVVRAGQTVMPSMASANRDPEVFPDPERFDVRRAECPHLTFGQGPHYCAGANLARHELRLALETLTRRLPGLRLAVAADEVEWRSGLLLRAPLRLPVTW</sequence>
<dbReference type="Gene3D" id="1.10.630.10">
    <property type="entry name" value="Cytochrome P450"/>
    <property type="match status" value="1"/>
</dbReference>
<dbReference type="RefSeq" id="WP_345456059.1">
    <property type="nucleotide sequence ID" value="NZ_BAABHF010000007.1"/>
</dbReference>
<protein>
    <submittedName>
        <fullName evidence="4">Cytochrome P450</fullName>
    </submittedName>
</protein>
<accession>A0ABP8P810</accession>
<keyword evidence="5" id="KW-1185">Reference proteome</keyword>
<dbReference type="PANTHER" id="PTHR46696:SF1">
    <property type="entry name" value="CYTOCHROME P450 YJIB-RELATED"/>
    <property type="match status" value="1"/>
</dbReference>
<evidence type="ECO:0000313" key="5">
    <source>
        <dbReference type="Proteomes" id="UP001500503"/>
    </source>
</evidence>
<proteinExistence type="inferred from homology"/>
<name>A0ABP8P810_9ACTN</name>
<dbReference type="Pfam" id="PF00067">
    <property type="entry name" value="p450"/>
    <property type="match status" value="2"/>
</dbReference>
<dbReference type="InterPro" id="IPR017972">
    <property type="entry name" value="Cyt_P450_CS"/>
</dbReference>
<dbReference type="InterPro" id="IPR001128">
    <property type="entry name" value="Cyt_P450"/>
</dbReference>
<dbReference type="EMBL" id="BAABHF010000007">
    <property type="protein sequence ID" value="GAA4482232.1"/>
    <property type="molecule type" value="Genomic_DNA"/>
</dbReference>